<organism evidence="2 3">
    <name type="scientific">Bittarella massiliensis</name>
    <name type="common">ex Durand et al. 2017</name>
    <dbReference type="NCBI Taxonomy" id="1720313"/>
    <lineage>
        <taxon>Bacteria</taxon>
        <taxon>Bacillati</taxon>
        <taxon>Bacillota</taxon>
        <taxon>Clostridia</taxon>
        <taxon>Eubacteriales</taxon>
        <taxon>Oscillospiraceae</taxon>
        <taxon>Bittarella (ex Durand et al. 2017)</taxon>
    </lineage>
</organism>
<dbReference type="InterPro" id="IPR036390">
    <property type="entry name" value="WH_DNA-bd_sf"/>
</dbReference>
<dbReference type="PANTHER" id="PTHR33221:SF2">
    <property type="entry name" value="TRANSCRIPTIONAL REGULATOR"/>
    <property type="match status" value="1"/>
</dbReference>
<proteinExistence type="predicted"/>
<reference evidence="2" key="1">
    <citation type="submission" date="2016-11" db="EMBL/GenBank/DDBJ databases">
        <authorList>
            <person name="Varghese N."/>
            <person name="Submissions S."/>
        </authorList>
    </citation>
    <scope>NUCLEOTIDE SEQUENCE</scope>
    <source>
        <strain evidence="2">DSM 4029</strain>
    </source>
</reference>
<dbReference type="GO" id="GO:0005829">
    <property type="term" value="C:cytosol"/>
    <property type="evidence" value="ECO:0007669"/>
    <property type="project" value="TreeGrafter"/>
</dbReference>
<dbReference type="InterPro" id="IPR036388">
    <property type="entry name" value="WH-like_DNA-bd_sf"/>
</dbReference>
<dbReference type="GO" id="GO:0003700">
    <property type="term" value="F:DNA-binding transcription factor activity"/>
    <property type="evidence" value="ECO:0007669"/>
    <property type="project" value="TreeGrafter"/>
</dbReference>
<protein>
    <submittedName>
        <fullName evidence="1">Rrf2 family transcriptional regulator</fullName>
    </submittedName>
    <submittedName>
        <fullName evidence="2">Transcriptional regulator, BadM/Rrf2 family</fullName>
    </submittedName>
</protein>
<keyword evidence="4" id="KW-1185">Reference proteome</keyword>
<dbReference type="NCBIfam" id="TIGR00738">
    <property type="entry name" value="rrf2_super"/>
    <property type="match status" value="1"/>
</dbReference>
<dbReference type="Gene3D" id="1.10.10.10">
    <property type="entry name" value="Winged helix-like DNA-binding domain superfamily/Winged helix DNA-binding domain"/>
    <property type="match status" value="1"/>
</dbReference>
<dbReference type="Proteomes" id="UP000474718">
    <property type="component" value="Unassembled WGS sequence"/>
</dbReference>
<dbReference type="RefSeq" id="WP_021660992.1">
    <property type="nucleotide sequence ID" value="NZ_FQVY01000002.1"/>
</dbReference>
<dbReference type="EMBL" id="FQVY01000002">
    <property type="protein sequence ID" value="SHG07764.1"/>
    <property type="molecule type" value="Genomic_DNA"/>
</dbReference>
<dbReference type="Proteomes" id="UP000184089">
    <property type="component" value="Unassembled WGS sequence"/>
</dbReference>
<dbReference type="PANTHER" id="PTHR33221">
    <property type="entry name" value="WINGED HELIX-TURN-HELIX TRANSCRIPTIONAL REGULATOR, RRF2 FAMILY"/>
    <property type="match status" value="1"/>
</dbReference>
<dbReference type="PROSITE" id="PS51197">
    <property type="entry name" value="HTH_RRF2_2"/>
    <property type="match status" value="1"/>
</dbReference>
<evidence type="ECO:0000313" key="1">
    <source>
        <dbReference type="EMBL" id="MZL68839.1"/>
    </source>
</evidence>
<dbReference type="InterPro" id="IPR000944">
    <property type="entry name" value="Tscrpt_reg_Rrf2"/>
</dbReference>
<dbReference type="AlphaFoldDB" id="A0AAQ1MDC6"/>
<name>A0AAQ1MDC6_9FIRM</name>
<dbReference type="Pfam" id="PF02082">
    <property type="entry name" value="Rrf2"/>
    <property type="match status" value="1"/>
</dbReference>
<reference evidence="1 4" key="3">
    <citation type="journal article" date="2019" name="Nat. Med.">
        <title>A library of human gut bacterial isolates paired with longitudinal multiomics data enables mechanistic microbiome research.</title>
        <authorList>
            <person name="Poyet M."/>
            <person name="Groussin M."/>
            <person name="Gibbons S.M."/>
            <person name="Avila-Pacheco J."/>
            <person name="Jiang X."/>
            <person name="Kearney S.M."/>
            <person name="Perrotta A.R."/>
            <person name="Berdy B."/>
            <person name="Zhao S."/>
            <person name="Lieberman T.D."/>
            <person name="Swanson P.K."/>
            <person name="Smith M."/>
            <person name="Roesemann S."/>
            <person name="Alexander J.E."/>
            <person name="Rich S.A."/>
            <person name="Livny J."/>
            <person name="Vlamakis H."/>
            <person name="Clish C."/>
            <person name="Bullock K."/>
            <person name="Deik A."/>
            <person name="Scott J."/>
            <person name="Pierce K.A."/>
            <person name="Xavier R.J."/>
            <person name="Alm E.J."/>
        </authorList>
    </citation>
    <scope>NUCLEOTIDE SEQUENCE [LARGE SCALE GENOMIC DNA]</scope>
    <source>
        <strain evidence="1 4">BIOML-A2</strain>
    </source>
</reference>
<accession>A0AAQ1MDC6</accession>
<gene>
    <name evidence="1" type="ORF">GT747_03490</name>
    <name evidence="2" type="ORF">SAMN05444424_1384</name>
</gene>
<dbReference type="EMBL" id="WWVX01000002">
    <property type="protein sequence ID" value="MZL68839.1"/>
    <property type="molecule type" value="Genomic_DNA"/>
</dbReference>
<evidence type="ECO:0000313" key="4">
    <source>
        <dbReference type="Proteomes" id="UP000474718"/>
    </source>
</evidence>
<sequence length="133" mass="14706">MLITREMDYAIRAVRALADGEKHNIKEICSMEDIPTEFGYKVLKKLSHSEIVTVIRGQGGGYRLLCDLNETTLLDIARAIGGNLLLNECLEGGYICVNNSGEKVCTVHKELCRIQNVLIAELKANTLAQILAM</sequence>
<comment type="caution">
    <text evidence="2">The sequence shown here is derived from an EMBL/GenBank/DDBJ whole genome shotgun (WGS) entry which is preliminary data.</text>
</comment>
<evidence type="ECO:0000313" key="3">
    <source>
        <dbReference type="Proteomes" id="UP000184089"/>
    </source>
</evidence>
<evidence type="ECO:0000313" key="2">
    <source>
        <dbReference type="EMBL" id="SHG07764.1"/>
    </source>
</evidence>
<dbReference type="SUPFAM" id="SSF46785">
    <property type="entry name" value="Winged helix' DNA-binding domain"/>
    <property type="match status" value="1"/>
</dbReference>
<reference evidence="3" key="2">
    <citation type="submission" date="2016-11" db="EMBL/GenBank/DDBJ databases">
        <authorList>
            <person name="Jaros S."/>
            <person name="Januszkiewicz K."/>
            <person name="Wedrychowicz H."/>
        </authorList>
    </citation>
    <scope>NUCLEOTIDE SEQUENCE [LARGE SCALE GENOMIC DNA]</scope>
    <source>
        <strain evidence="3">DSM 4029</strain>
    </source>
</reference>